<feature type="binding site" evidence="1">
    <location>
        <position position="277"/>
    </location>
    <ligand>
        <name>substrate</name>
    </ligand>
</feature>
<comment type="similarity">
    <text evidence="1">Belongs to the thiamine-monophosphate kinase family.</text>
</comment>
<proteinExistence type="inferred from homology"/>
<keyword evidence="4" id="KW-1185">Reference proteome</keyword>
<keyword evidence="1" id="KW-0460">Magnesium</keyword>
<feature type="binding site" evidence="1">
    <location>
        <position position="81"/>
    </location>
    <ligand>
        <name>Mg(2+)</name>
        <dbReference type="ChEBI" id="CHEBI:18420"/>
        <label>2</label>
    </ligand>
</feature>
<keyword evidence="1" id="KW-0547">Nucleotide-binding</keyword>
<dbReference type="Gene3D" id="3.30.1330.10">
    <property type="entry name" value="PurM-like, N-terminal domain"/>
    <property type="match status" value="1"/>
</dbReference>
<dbReference type="Proteomes" id="UP000199019">
    <property type="component" value="Unassembled WGS sequence"/>
</dbReference>
<dbReference type="SUPFAM" id="SSF55326">
    <property type="entry name" value="PurM N-terminal domain-like"/>
    <property type="match status" value="1"/>
</dbReference>
<dbReference type="Gene3D" id="3.90.650.10">
    <property type="entry name" value="PurM-like C-terminal domain"/>
    <property type="match status" value="1"/>
</dbReference>
<comment type="caution">
    <text evidence="1">Lacks conserved residue(s) required for the propagation of feature annotation.</text>
</comment>
<dbReference type="OrthoDB" id="9802811at2"/>
<feature type="binding site" evidence="1">
    <location>
        <position position="52"/>
    </location>
    <ligand>
        <name>Mg(2+)</name>
        <dbReference type="ChEBI" id="CHEBI:18420"/>
        <label>1</label>
    </ligand>
</feature>
<feature type="binding site" evidence="1">
    <location>
        <position position="37"/>
    </location>
    <ligand>
        <name>Mg(2+)</name>
        <dbReference type="ChEBI" id="CHEBI:18420"/>
        <label>3</label>
    </ligand>
</feature>
<feature type="binding site" evidence="1">
    <location>
        <position position="225"/>
    </location>
    <ligand>
        <name>Mg(2+)</name>
        <dbReference type="ChEBI" id="CHEBI:18420"/>
        <label>3</label>
    </ligand>
</feature>
<keyword evidence="1" id="KW-0067">ATP-binding</keyword>
<keyword evidence="1" id="KW-0479">Metal-binding</keyword>
<feature type="binding site" evidence="1">
    <location>
        <position position="51"/>
    </location>
    <ligand>
        <name>Mg(2+)</name>
        <dbReference type="ChEBI" id="CHEBI:18420"/>
        <label>1</label>
    </ligand>
</feature>
<dbReference type="InterPro" id="IPR006283">
    <property type="entry name" value="ThiL-like"/>
</dbReference>
<feature type="binding site" evidence="1">
    <location>
        <position position="37"/>
    </location>
    <ligand>
        <name>Mg(2+)</name>
        <dbReference type="ChEBI" id="CHEBI:18420"/>
        <label>4</label>
    </ligand>
</feature>
<feature type="binding site" evidence="1">
    <location>
        <position position="129"/>
    </location>
    <ligand>
        <name>Mg(2+)</name>
        <dbReference type="ChEBI" id="CHEBI:18420"/>
        <label>1</label>
    </ligand>
</feature>
<feature type="domain" description="PurM-like N-terminal" evidence="2">
    <location>
        <begin position="35"/>
        <end position="146"/>
    </location>
</feature>
<name>A0A1H9R6X3_9MICO</name>
<dbReference type="InterPro" id="IPR016188">
    <property type="entry name" value="PurM-like_N"/>
</dbReference>
<feature type="binding site" evidence="1">
    <location>
        <position position="227"/>
    </location>
    <ligand>
        <name>ATP</name>
        <dbReference type="ChEBI" id="CHEBI:30616"/>
    </ligand>
</feature>
<dbReference type="PANTHER" id="PTHR30270:SF0">
    <property type="entry name" value="THIAMINE-MONOPHOSPHATE KINASE"/>
    <property type="match status" value="1"/>
</dbReference>
<feature type="binding site" evidence="1">
    <location>
        <position position="81"/>
    </location>
    <ligand>
        <name>Mg(2+)</name>
        <dbReference type="ChEBI" id="CHEBI:18420"/>
        <label>3</label>
    </ligand>
</feature>
<keyword evidence="1" id="KW-0808">Transferase</keyword>
<dbReference type="PIRSF" id="PIRSF005303">
    <property type="entry name" value="Thiam_monoph_kin"/>
    <property type="match status" value="1"/>
</dbReference>
<dbReference type="InterPro" id="IPR036921">
    <property type="entry name" value="PurM-like_N_sf"/>
</dbReference>
<protein>
    <recommendedName>
        <fullName evidence="1">Thiamine-monophosphate kinase</fullName>
        <shortName evidence="1">TMP kinase</shortName>
        <shortName evidence="1">Thiamine-phosphate kinase</shortName>
        <ecNumber evidence="1">2.7.4.16</ecNumber>
    </recommendedName>
</protein>
<dbReference type="GO" id="GO:0009229">
    <property type="term" value="P:thiamine diphosphate biosynthetic process"/>
    <property type="evidence" value="ECO:0007669"/>
    <property type="project" value="UniProtKB-UniRule"/>
</dbReference>
<feature type="binding site" evidence="1">
    <location>
        <position position="228"/>
    </location>
    <ligand>
        <name>Mg(2+)</name>
        <dbReference type="ChEBI" id="CHEBI:18420"/>
        <label>5</label>
    </ligand>
</feature>
<comment type="pathway">
    <text evidence="1">Cofactor biosynthesis; thiamine diphosphate biosynthesis; thiamine diphosphate from thiamine phosphate: step 1/1.</text>
</comment>
<reference evidence="4" key="1">
    <citation type="submission" date="2016-10" db="EMBL/GenBank/DDBJ databases">
        <authorList>
            <person name="Varghese N."/>
            <person name="Submissions S."/>
        </authorList>
    </citation>
    <scope>NUCLEOTIDE SEQUENCE [LARGE SCALE GENOMIC DNA]</scope>
    <source>
        <strain evidence="4">CGMCC 1.6963</strain>
    </source>
</reference>
<dbReference type="EMBL" id="FOHB01000001">
    <property type="protein sequence ID" value="SER68494.1"/>
    <property type="molecule type" value="Genomic_DNA"/>
</dbReference>
<accession>A0A1H9R6X3</accession>
<dbReference type="NCBIfam" id="TIGR01379">
    <property type="entry name" value="thiL"/>
    <property type="match status" value="1"/>
</dbReference>
<dbReference type="InterPro" id="IPR036676">
    <property type="entry name" value="PurM-like_C_sf"/>
</dbReference>
<evidence type="ECO:0000256" key="1">
    <source>
        <dbReference type="HAMAP-Rule" id="MF_02128"/>
    </source>
</evidence>
<dbReference type="Pfam" id="PF00586">
    <property type="entry name" value="AIRS"/>
    <property type="match status" value="1"/>
</dbReference>
<evidence type="ECO:0000313" key="4">
    <source>
        <dbReference type="Proteomes" id="UP000199019"/>
    </source>
</evidence>
<dbReference type="AlphaFoldDB" id="A0A1H9R6X3"/>
<dbReference type="GO" id="GO:0005524">
    <property type="term" value="F:ATP binding"/>
    <property type="evidence" value="ECO:0007669"/>
    <property type="project" value="UniProtKB-UniRule"/>
</dbReference>
<dbReference type="CDD" id="cd02194">
    <property type="entry name" value="ThiL"/>
    <property type="match status" value="1"/>
</dbReference>
<sequence length="323" mass="32457">MVTEAQTLGEVSEEGLLRSIFPFFTLQPGLLVGPGDDAAVLATSGRVVATTDSMVRGRDWLDEWSSAADVGAKLLTQNLADVAAMGGTPTAVLVTLMADPATPVAWARDLARSIGEGAARAGVAVAGGDLSSAPAEVLVVSITALGDLAGRQPVLRNGAHVGDTVAVRGTLGRSGAGLALLQRGGDAVGPPSGIQQQCLDHHRRPTAPLAAGVQAAAVGATAMIDISDGLLRDADRVARASGVCVALSGAALRPHVEALVPAVGDAAARECVLSGGEEHSLLATFPAGSVPAGWQVLGAVAPGSGVTIDGEPQQPRGWDHFHQ</sequence>
<dbReference type="GO" id="GO:0000287">
    <property type="term" value="F:magnesium ion binding"/>
    <property type="evidence" value="ECO:0007669"/>
    <property type="project" value="UniProtKB-UniRule"/>
</dbReference>
<dbReference type="RefSeq" id="WP_091755648.1">
    <property type="nucleotide sequence ID" value="NZ_FOHB01000001.1"/>
</dbReference>
<evidence type="ECO:0000313" key="3">
    <source>
        <dbReference type="EMBL" id="SER68494.1"/>
    </source>
</evidence>
<dbReference type="UniPathway" id="UPA00060">
    <property type="reaction ID" value="UER00142"/>
</dbReference>
<feature type="binding site" evidence="1">
    <location>
        <position position="156"/>
    </location>
    <ligand>
        <name>ATP</name>
        <dbReference type="ChEBI" id="CHEBI:30616"/>
    </ligand>
</feature>
<dbReference type="EC" id="2.7.4.16" evidence="1"/>
<feature type="binding site" evidence="1">
    <location>
        <position position="50"/>
    </location>
    <ligand>
        <name>Mg(2+)</name>
        <dbReference type="ChEBI" id="CHEBI:18420"/>
        <label>4</label>
    </ligand>
</feature>
<feature type="binding site" evidence="1">
    <location>
        <position position="81"/>
    </location>
    <ligand>
        <name>Mg(2+)</name>
        <dbReference type="ChEBI" id="CHEBI:18420"/>
        <label>4</label>
    </ligand>
</feature>
<feature type="binding site" evidence="1">
    <location>
        <position position="318"/>
    </location>
    <ligand>
        <name>substrate</name>
    </ligand>
</feature>
<keyword evidence="1" id="KW-0784">Thiamine biosynthesis</keyword>
<keyword evidence="1 3" id="KW-0418">Kinase</keyword>
<dbReference type="HAMAP" id="MF_02128">
    <property type="entry name" value="TMP_kinase"/>
    <property type="match status" value="1"/>
</dbReference>
<comment type="catalytic activity">
    <reaction evidence="1">
        <text>thiamine phosphate + ATP = thiamine diphosphate + ADP</text>
        <dbReference type="Rhea" id="RHEA:15913"/>
        <dbReference type="ChEBI" id="CHEBI:30616"/>
        <dbReference type="ChEBI" id="CHEBI:37575"/>
        <dbReference type="ChEBI" id="CHEBI:58937"/>
        <dbReference type="ChEBI" id="CHEBI:456216"/>
        <dbReference type="EC" id="2.7.4.16"/>
    </reaction>
</comment>
<dbReference type="GO" id="GO:0009030">
    <property type="term" value="F:thiamine-phosphate kinase activity"/>
    <property type="evidence" value="ECO:0007669"/>
    <property type="project" value="UniProtKB-UniRule"/>
</dbReference>
<feature type="binding site" evidence="1">
    <location>
        <begin position="128"/>
        <end position="129"/>
    </location>
    <ligand>
        <name>ATP</name>
        <dbReference type="ChEBI" id="CHEBI:30616"/>
    </ligand>
</feature>
<dbReference type="GO" id="GO:0009228">
    <property type="term" value="P:thiamine biosynthetic process"/>
    <property type="evidence" value="ECO:0007669"/>
    <property type="project" value="UniProtKB-KW"/>
</dbReference>
<feature type="binding site" evidence="1">
    <location>
        <position position="59"/>
    </location>
    <ligand>
        <name>substrate</name>
    </ligand>
</feature>
<comment type="function">
    <text evidence="1">Catalyzes the ATP-dependent phosphorylation of thiamine-monophosphate (TMP) to form thiamine-pyrophosphate (TPP), the active form of vitamin B1.</text>
</comment>
<gene>
    <name evidence="1" type="primary">thiL</name>
    <name evidence="3" type="ORF">SAMN05216199_0880</name>
</gene>
<organism evidence="3 4">
    <name type="scientific">Pedococcus cremeus</name>
    <dbReference type="NCBI Taxonomy" id="587636"/>
    <lineage>
        <taxon>Bacteria</taxon>
        <taxon>Bacillati</taxon>
        <taxon>Actinomycetota</taxon>
        <taxon>Actinomycetes</taxon>
        <taxon>Micrococcales</taxon>
        <taxon>Intrasporangiaceae</taxon>
        <taxon>Pedococcus</taxon>
    </lineage>
</organism>
<evidence type="ECO:0000259" key="2">
    <source>
        <dbReference type="Pfam" id="PF00586"/>
    </source>
</evidence>
<dbReference type="SUPFAM" id="SSF56042">
    <property type="entry name" value="PurM C-terminal domain-like"/>
    <property type="match status" value="1"/>
</dbReference>
<feature type="binding site" evidence="1">
    <location>
        <position position="52"/>
    </location>
    <ligand>
        <name>Mg(2+)</name>
        <dbReference type="ChEBI" id="CHEBI:18420"/>
        <label>2</label>
    </ligand>
</feature>
<comment type="miscellaneous">
    <text evidence="1">Reaction mechanism of ThiL seems to utilize a direct, inline transfer of the gamma-phosphate of ATP to TMP rather than a phosphorylated enzyme intermediate.</text>
</comment>
<dbReference type="PANTHER" id="PTHR30270">
    <property type="entry name" value="THIAMINE-MONOPHOSPHATE KINASE"/>
    <property type="match status" value="1"/>
</dbReference>
<dbReference type="STRING" id="587636.SAMN05216199_0880"/>